<name>A0ABP1QIS8_9HEXA</name>
<evidence type="ECO:0000313" key="3">
    <source>
        <dbReference type="Proteomes" id="UP001642540"/>
    </source>
</evidence>
<reference evidence="2 3" key="1">
    <citation type="submission" date="2024-08" db="EMBL/GenBank/DDBJ databases">
        <authorList>
            <person name="Cucini C."/>
            <person name="Frati F."/>
        </authorList>
    </citation>
    <scope>NUCLEOTIDE SEQUENCE [LARGE SCALE GENOMIC DNA]</scope>
</reference>
<feature type="region of interest" description="Disordered" evidence="1">
    <location>
        <begin position="1"/>
        <end position="29"/>
    </location>
</feature>
<sequence>MEVSKSSNVKSAEESHFPSFARRGGRGKGRGKFFVAAASPGRLGEVPVASSFRGGGRAGRGRGNPLQIGPTEPQRNLTVPAWPATVMDIPGSEQLHVAPRKVKLDPWMTIADRNGYFRFIFHMGRINNLTLDSVRIDELIDKFDADWRAMPGEERTAWKEKTGPPEPVTPIPIEATSSGEKPEDNMVFLVDYDYEC</sequence>
<dbReference type="Proteomes" id="UP001642540">
    <property type="component" value="Unassembled WGS sequence"/>
</dbReference>
<gene>
    <name evidence="2" type="ORF">ODALV1_LOCUS11835</name>
</gene>
<feature type="compositionally biased region" description="Polar residues" evidence="1">
    <location>
        <begin position="1"/>
        <end position="10"/>
    </location>
</feature>
<evidence type="ECO:0000256" key="1">
    <source>
        <dbReference type="SAM" id="MobiDB-lite"/>
    </source>
</evidence>
<proteinExistence type="predicted"/>
<feature type="compositionally biased region" description="Gly residues" evidence="1">
    <location>
        <begin position="53"/>
        <end position="62"/>
    </location>
</feature>
<dbReference type="EMBL" id="CAXLJM020000036">
    <property type="protein sequence ID" value="CAL8104712.1"/>
    <property type="molecule type" value="Genomic_DNA"/>
</dbReference>
<feature type="region of interest" description="Disordered" evidence="1">
    <location>
        <begin position="156"/>
        <end position="180"/>
    </location>
</feature>
<comment type="caution">
    <text evidence="2">The sequence shown here is derived from an EMBL/GenBank/DDBJ whole genome shotgun (WGS) entry which is preliminary data.</text>
</comment>
<keyword evidence="3" id="KW-1185">Reference proteome</keyword>
<feature type="region of interest" description="Disordered" evidence="1">
    <location>
        <begin position="47"/>
        <end position="76"/>
    </location>
</feature>
<evidence type="ECO:0000313" key="2">
    <source>
        <dbReference type="EMBL" id="CAL8104712.1"/>
    </source>
</evidence>
<protein>
    <submittedName>
        <fullName evidence="2">Uncharacterized protein</fullName>
    </submittedName>
</protein>
<accession>A0ABP1QIS8</accession>
<organism evidence="2 3">
    <name type="scientific">Orchesella dallaii</name>
    <dbReference type="NCBI Taxonomy" id="48710"/>
    <lineage>
        <taxon>Eukaryota</taxon>
        <taxon>Metazoa</taxon>
        <taxon>Ecdysozoa</taxon>
        <taxon>Arthropoda</taxon>
        <taxon>Hexapoda</taxon>
        <taxon>Collembola</taxon>
        <taxon>Entomobryomorpha</taxon>
        <taxon>Entomobryoidea</taxon>
        <taxon>Orchesellidae</taxon>
        <taxon>Orchesellinae</taxon>
        <taxon>Orchesella</taxon>
    </lineage>
</organism>